<dbReference type="Proteomes" id="UP000799438">
    <property type="component" value="Unassembled WGS sequence"/>
</dbReference>
<proteinExistence type="predicted"/>
<feature type="compositionally biased region" description="Basic and acidic residues" evidence="1">
    <location>
        <begin position="76"/>
        <end position="86"/>
    </location>
</feature>
<dbReference type="EMBL" id="ML995508">
    <property type="protein sequence ID" value="KAF2137016.1"/>
    <property type="molecule type" value="Genomic_DNA"/>
</dbReference>
<evidence type="ECO:0000313" key="2">
    <source>
        <dbReference type="EMBL" id="KAF2137016.1"/>
    </source>
</evidence>
<evidence type="ECO:0000256" key="1">
    <source>
        <dbReference type="SAM" id="MobiDB-lite"/>
    </source>
</evidence>
<keyword evidence="3" id="KW-1185">Reference proteome</keyword>
<reference evidence="2" key="1">
    <citation type="journal article" date="2020" name="Stud. Mycol.">
        <title>101 Dothideomycetes genomes: a test case for predicting lifestyles and emergence of pathogens.</title>
        <authorList>
            <person name="Haridas S."/>
            <person name="Albert R."/>
            <person name="Binder M."/>
            <person name="Bloem J."/>
            <person name="Labutti K."/>
            <person name="Salamov A."/>
            <person name="Andreopoulos B."/>
            <person name="Baker S."/>
            <person name="Barry K."/>
            <person name="Bills G."/>
            <person name="Bluhm B."/>
            <person name="Cannon C."/>
            <person name="Castanera R."/>
            <person name="Culley D."/>
            <person name="Daum C."/>
            <person name="Ezra D."/>
            <person name="Gonzalez J."/>
            <person name="Henrissat B."/>
            <person name="Kuo A."/>
            <person name="Liang C."/>
            <person name="Lipzen A."/>
            <person name="Lutzoni F."/>
            <person name="Magnuson J."/>
            <person name="Mondo S."/>
            <person name="Nolan M."/>
            <person name="Ohm R."/>
            <person name="Pangilinan J."/>
            <person name="Park H.-J."/>
            <person name="Ramirez L."/>
            <person name="Alfaro M."/>
            <person name="Sun H."/>
            <person name="Tritt A."/>
            <person name="Yoshinaga Y."/>
            <person name="Zwiers L.-H."/>
            <person name="Turgeon B."/>
            <person name="Goodwin S."/>
            <person name="Spatafora J."/>
            <person name="Crous P."/>
            <person name="Grigoriev I."/>
        </authorList>
    </citation>
    <scope>NUCLEOTIDE SEQUENCE</scope>
    <source>
        <strain evidence="2">CBS 121167</strain>
    </source>
</reference>
<organism evidence="2 3">
    <name type="scientific">Aplosporella prunicola CBS 121167</name>
    <dbReference type="NCBI Taxonomy" id="1176127"/>
    <lineage>
        <taxon>Eukaryota</taxon>
        <taxon>Fungi</taxon>
        <taxon>Dikarya</taxon>
        <taxon>Ascomycota</taxon>
        <taxon>Pezizomycotina</taxon>
        <taxon>Dothideomycetes</taxon>
        <taxon>Dothideomycetes incertae sedis</taxon>
        <taxon>Botryosphaeriales</taxon>
        <taxon>Aplosporellaceae</taxon>
        <taxon>Aplosporella</taxon>
    </lineage>
</organism>
<evidence type="ECO:0000313" key="3">
    <source>
        <dbReference type="Proteomes" id="UP000799438"/>
    </source>
</evidence>
<protein>
    <submittedName>
        <fullName evidence="2">Uncharacterized protein</fullName>
    </submittedName>
</protein>
<name>A0A6A6AZE6_9PEZI</name>
<dbReference type="AlphaFoldDB" id="A0A6A6AZE6"/>
<dbReference type="GeneID" id="54292569"/>
<accession>A0A6A6AZE6</accession>
<sequence length="171" mass="18406">MHACLHAACWKARDETRRDESTAAGSDRSDLRSAHAPCVHGTTALSIAFFLLSFLHPFVAIQHLSSAHGPALSSPTHERRSTDGRTHGSGPRRRVEPRARALTASEAGDAYAACCLRRRCCCRCWLSVVCSSLLSTVGRSTDVSACCGLMMLECWIIGLLDCWTIGSSDGG</sequence>
<gene>
    <name evidence="2" type="ORF">K452DRAFT_114905</name>
</gene>
<feature type="region of interest" description="Disordered" evidence="1">
    <location>
        <begin position="70"/>
        <end position="99"/>
    </location>
</feature>
<dbReference type="RefSeq" id="XP_033392734.1">
    <property type="nucleotide sequence ID" value="XM_033535075.1"/>
</dbReference>